<proteinExistence type="predicted"/>
<name>D8JRH9_HYPDA</name>
<dbReference type="RefSeq" id="WP_013214427.1">
    <property type="nucleotide sequence ID" value="NC_014313.1"/>
</dbReference>
<dbReference type="KEGG" id="hdn:Hden_0386"/>
<evidence type="ECO:0000313" key="1">
    <source>
        <dbReference type="EMBL" id="ADJ22208.1"/>
    </source>
</evidence>
<dbReference type="OrthoDB" id="1865at2"/>
<dbReference type="HOGENOM" id="CLU_771114_0_0_5"/>
<dbReference type="Pfam" id="PF06258">
    <property type="entry name" value="Mito_fiss_Elm1"/>
    <property type="match status" value="1"/>
</dbReference>
<organism evidence="1 2">
    <name type="scientific">Hyphomicrobium denitrificans (strain ATCC 51888 / DSM 1869 / NCIMB 11706 / TK 0415)</name>
    <dbReference type="NCBI Taxonomy" id="582899"/>
    <lineage>
        <taxon>Bacteria</taxon>
        <taxon>Pseudomonadati</taxon>
        <taxon>Pseudomonadota</taxon>
        <taxon>Alphaproteobacteria</taxon>
        <taxon>Hyphomicrobiales</taxon>
        <taxon>Hyphomicrobiaceae</taxon>
        <taxon>Hyphomicrobium</taxon>
    </lineage>
</organism>
<dbReference type="InterPro" id="IPR009367">
    <property type="entry name" value="Elm1-like"/>
</dbReference>
<gene>
    <name evidence="1" type="ordered locus">Hden_0386</name>
</gene>
<reference evidence="2" key="1">
    <citation type="journal article" date="2011" name="J. Bacteriol.">
        <title>Genome sequences of eight morphologically diverse alphaproteobacteria.</title>
        <authorList>
            <consortium name="US DOE Joint Genome Institute"/>
            <person name="Brown P.J."/>
            <person name="Kysela D.T."/>
            <person name="Buechlein A."/>
            <person name="Hemmerich C."/>
            <person name="Brun Y.V."/>
        </authorList>
    </citation>
    <scope>NUCLEOTIDE SEQUENCE [LARGE SCALE GENOMIC DNA]</scope>
    <source>
        <strain evidence="2">ATCC 51888 / DSM 1869 / NCIB 11706 / TK 0415</strain>
    </source>
</reference>
<dbReference type="Proteomes" id="UP000002033">
    <property type="component" value="Chromosome"/>
</dbReference>
<keyword evidence="2" id="KW-1185">Reference proteome</keyword>
<dbReference type="EMBL" id="CP002083">
    <property type="protein sequence ID" value="ADJ22208.1"/>
    <property type="molecule type" value="Genomic_DNA"/>
</dbReference>
<protein>
    <recommendedName>
        <fullName evidence="3">Nucleoside-diphosphate-sugar epimerase-like protein</fullName>
    </recommendedName>
</protein>
<accession>D8JRH9</accession>
<dbReference type="STRING" id="582899.Hden_0386"/>
<evidence type="ECO:0000313" key="2">
    <source>
        <dbReference type="Proteomes" id="UP000002033"/>
    </source>
</evidence>
<evidence type="ECO:0008006" key="3">
    <source>
        <dbReference type="Google" id="ProtNLM"/>
    </source>
</evidence>
<dbReference type="AlphaFoldDB" id="D8JRH9"/>
<sequence length="359" mass="39031">MQSDGRSAEPLKGLLISDGRPGNYHLAEGLVAAIERLRPVEVTRLEISQRRWTPTRFLAFLSNRGVRPEVVLRLGYGLTPDAVSGADFVASGGGDTLGANVAFSRLFDAPNYFYGSGKHYDVNNFDLVFTSHAKVATHSRHVRTMKPSPIDPDSMIQPALSQSQPPALIGVLIGGNTSSITFSESDLARLVGFMRDMHATTGTTFYVSNSRRTPQKLSDALVRLAEESDSAIHQYIDVRSSGNGTLRALYAASSAILCTADSSSMVSESVWLRRPTIAITPSVFSLDASELEYRGFLESNGWLHTMRIADLAPNAVLAKLRSIRPLVENGLDLLADVFRQRQPGLLTPTRVADGSRVKA</sequence>
<dbReference type="eggNOG" id="COG3660">
    <property type="taxonomic scope" value="Bacteria"/>
</dbReference>